<dbReference type="KEGG" id="cle:Clole_2812"/>
<dbReference type="AlphaFoldDB" id="F2JKX0"/>
<dbReference type="EMBL" id="CP002582">
    <property type="protein sequence ID" value="ADZ84511.1"/>
    <property type="molecule type" value="Genomic_DNA"/>
</dbReference>
<dbReference type="HOGENOM" id="CLU_2315176_0_0_9"/>
<reference evidence="1 2" key="1">
    <citation type="journal article" date="2011" name="J. Bacteriol.">
        <title>Complete genome sequence of the cellulose-degrading bacterium Cellulosilyticum lentocellum.</title>
        <authorList>
            <consortium name="US DOE Joint Genome Institute"/>
            <person name="Miller D.A."/>
            <person name="Suen G."/>
            <person name="Bruce D."/>
            <person name="Copeland A."/>
            <person name="Cheng J.F."/>
            <person name="Detter C."/>
            <person name="Goodwin L.A."/>
            <person name="Han C.S."/>
            <person name="Hauser L.J."/>
            <person name="Land M.L."/>
            <person name="Lapidus A."/>
            <person name="Lucas S."/>
            <person name="Meincke L."/>
            <person name="Pitluck S."/>
            <person name="Tapia R."/>
            <person name="Teshima H."/>
            <person name="Woyke T."/>
            <person name="Fox B.G."/>
            <person name="Angert E.R."/>
            <person name="Currie C.R."/>
        </authorList>
    </citation>
    <scope>NUCLEOTIDE SEQUENCE [LARGE SCALE GENOMIC DNA]</scope>
    <source>
        <strain evidence="2">ATCC 49066 / DSM 5427 / NCIMB 11756 / RHM5</strain>
    </source>
</reference>
<dbReference type="Proteomes" id="UP000008467">
    <property type="component" value="Chromosome"/>
</dbReference>
<evidence type="ECO:0000313" key="2">
    <source>
        <dbReference type="Proteomes" id="UP000008467"/>
    </source>
</evidence>
<accession>F2JKX0</accession>
<dbReference type="RefSeq" id="WP_013657792.1">
    <property type="nucleotide sequence ID" value="NC_015275.1"/>
</dbReference>
<sequence>MAKIGKVEWKLEDDVDDYVKEQLEELNLKKLVDYNVQSSMSDYMKEALKGSAKTKKKTSFGIPLGNNLSHDIYKCKRLNQTTSYGRITTASTWRTDRPL</sequence>
<keyword evidence="2" id="KW-1185">Reference proteome</keyword>
<proteinExistence type="predicted"/>
<name>F2JKX0_CELLD</name>
<evidence type="ECO:0000313" key="1">
    <source>
        <dbReference type="EMBL" id="ADZ84511.1"/>
    </source>
</evidence>
<gene>
    <name evidence="1" type="ordered locus">Clole_2812</name>
</gene>
<organism evidence="1 2">
    <name type="scientific">Cellulosilyticum lentocellum (strain ATCC 49066 / DSM 5427 / NCIMB 11756 / RHM5)</name>
    <name type="common">Clostridium lentocellum</name>
    <dbReference type="NCBI Taxonomy" id="642492"/>
    <lineage>
        <taxon>Bacteria</taxon>
        <taxon>Bacillati</taxon>
        <taxon>Bacillota</taxon>
        <taxon>Clostridia</taxon>
        <taxon>Lachnospirales</taxon>
        <taxon>Cellulosilyticaceae</taxon>
        <taxon>Cellulosilyticum</taxon>
    </lineage>
</organism>
<protein>
    <submittedName>
        <fullName evidence="1">Uncharacterized protein</fullName>
    </submittedName>
</protein>